<dbReference type="Proteomes" id="UP001597079">
    <property type="component" value="Unassembled WGS sequence"/>
</dbReference>
<evidence type="ECO:0000256" key="4">
    <source>
        <dbReference type="ARBA" id="ARBA00022989"/>
    </source>
</evidence>
<comment type="subcellular location">
    <subcellularLocation>
        <location evidence="1">Cell membrane</location>
        <topology evidence="1">Multi-pass membrane protein</topology>
    </subcellularLocation>
</comment>
<dbReference type="InterPro" id="IPR036259">
    <property type="entry name" value="MFS_trans_sf"/>
</dbReference>
<keyword evidence="2" id="KW-0813">Transport</keyword>
<dbReference type="InterPro" id="IPR052524">
    <property type="entry name" value="MFS_Cyanate_Porter"/>
</dbReference>
<dbReference type="EMBL" id="JBHUCX010000083">
    <property type="protein sequence ID" value="MFD1677015.1"/>
    <property type="molecule type" value="Genomic_DNA"/>
</dbReference>
<evidence type="ECO:0000256" key="5">
    <source>
        <dbReference type="ARBA" id="ARBA00023136"/>
    </source>
</evidence>
<dbReference type="PANTHER" id="PTHR23523:SF2">
    <property type="entry name" value="2-NITROIMIDAZOLE TRANSPORTER"/>
    <property type="match status" value="1"/>
</dbReference>
<feature type="transmembrane region" description="Helical" evidence="6">
    <location>
        <begin position="74"/>
        <end position="91"/>
    </location>
</feature>
<dbReference type="Gene3D" id="1.20.1250.20">
    <property type="entry name" value="MFS general substrate transporter like domains"/>
    <property type="match status" value="2"/>
</dbReference>
<feature type="domain" description="Major facilitator superfamily (MFS) profile" evidence="7">
    <location>
        <begin position="8"/>
        <end position="386"/>
    </location>
</feature>
<evidence type="ECO:0000313" key="9">
    <source>
        <dbReference type="Proteomes" id="UP001597079"/>
    </source>
</evidence>
<comment type="caution">
    <text evidence="8">The sequence shown here is derived from an EMBL/GenBank/DDBJ whole genome shotgun (WGS) entry which is preliminary data.</text>
</comment>
<feature type="transmembrane region" description="Helical" evidence="6">
    <location>
        <begin position="97"/>
        <end position="120"/>
    </location>
</feature>
<feature type="transmembrane region" description="Helical" evidence="6">
    <location>
        <begin position="163"/>
        <end position="182"/>
    </location>
</feature>
<dbReference type="PANTHER" id="PTHR23523">
    <property type="match status" value="1"/>
</dbReference>
<feature type="transmembrane region" description="Helical" evidence="6">
    <location>
        <begin position="208"/>
        <end position="229"/>
    </location>
</feature>
<accession>A0ABW4JN98</accession>
<keyword evidence="5 6" id="KW-0472">Membrane</keyword>
<feature type="transmembrane region" description="Helical" evidence="6">
    <location>
        <begin position="338"/>
        <end position="357"/>
    </location>
</feature>
<evidence type="ECO:0000259" key="7">
    <source>
        <dbReference type="PROSITE" id="PS50850"/>
    </source>
</evidence>
<name>A0ABW4JN98_9BACL</name>
<sequence>MKSRNQIFVFALFLAALNLRPGITSVSPILNEVSDVLGMNAVVASLLTSIPVLCMGIFSPIAARLGARMGTERILAGSMVMIALATVLRIFTHSSLYLLFTSFLLGIGIATAGPLLAGFIKHHFPTKVSSMIGLYSVAMVIGAAAGAGLTVPIRMWFDGSWRWALTMWAILALVAIPIWLFASRHPDASHNAASAPQHVPLPWKRGRAWVITIFFGLMAFLFYAFTAWLPPIAQSMGWSATFAGTVSTVFTLVQIPVTFILPLLTQKFPHRRFWLMLCSLSELIGVVLLLLPHVNPIVAAVFIGIGAGGLFPLSLLLPIDATTTASEASSWSAMAQSIGYIIGASGPIFVGMLHGAFNGFAAALGLLGVIVIAMLIIGFFITHRPESVLR</sequence>
<evidence type="ECO:0000256" key="2">
    <source>
        <dbReference type="ARBA" id="ARBA00022448"/>
    </source>
</evidence>
<evidence type="ECO:0000256" key="1">
    <source>
        <dbReference type="ARBA" id="ARBA00004651"/>
    </source>
</evidence>
<evidence type="ECO:0000256" key="6">
    <source>
        <dbReference type="SAM" id="Phobius"/>
    </source>
</evidence>
<dbReference type="RefSeq" id="WP_377944925.1">
    <property type="nucleotide sequence ID" value="NZ_JBHUCX010000083.1"/>
</dbReference>
<dbReference type="CDD" id="cd17339">
    <property type="entry name" value="MFS_NIMT_CynX_like"/>
    <property type="match status" value="1"/>
</dbReference>
<reference evidence="9" key="1">
    <citation type="journal article" date="2019" name="Int. J. Syst. Evol. Microbiol.">
        <title>The Global Catalogue of Microorganisms (GCM) 10K type strain sequencing project: providing services to taxonomists for standard genome sequencing and annotation.</title>
        <authorList>
            <consortium name="The Broad Institute Genomics Platform"/>
            <consortium name="The Broad Institute Genome Sequencing Center for Infectious Disease"/>
            <person name="Wu L."/>
            <person name="Ma J."/>
        </authorList>
    </citation>
    <scope>NUCLEOTIDE SEQUENCE [LARGE SCALE GENOMIC DNA]</scope>
    <source>
        <strain evidence="9">CGMCC 1.12286</strain>
    </source>
</reference>
<dbReference type="Pfam" id="PF07690">
    <property type="entry name" value="MFS_1"/>
    <property type="match status" value="1"/>
</dbReference>
<keyword evidence="9" id="KW-1185">Reference proteome</keyword>
<organism evidence="8 9">
    <name type="scientific">Alicyclobacillus fodiniaquatilis</name>
    <dbReference type="NCBI Taxonomy" id="1661150"/>
    <lineage>
        <taxon>Bacteria</taxon>
        <taxon>Bacillati</taxon>
        <taxon>Bacillota</taxon>
        <taxon>Bacilli</taxon>
        <taxon>Bacillales</taxon>
        <taxon>Alicyclobacillaceae</taxon>
        <taxon>Alicyclobacillus</taxon>
    </lineage>
</organism>
<feature type="transmembrane region" description="Helical" evidence="6">
    <location>
        <begin position="41"/>
        <end position="62"/>
    </location>
</feature>
<feature type="transmembrane region" description="Helical" evidence="6">
    <location>
        <begin position="241"/>
        <end position="261"/>
    </location>
</feature>
<keyword evidence="4 6" id="KW-1133">Transmembrane helix</keyword>
<gene>
    <name evidence="8" type="ORF">ACFSB2_20275</name>
</gene>
<feature type="transmembrane region" description="Helical" evidence="6">
    <location>
        <begin position="297"/>
        <end position="317"/>
    </location>
</feature>
<proteinExistence type="predicted"/>
<feature type="transmembrane region" description="Helical" evidence="6">
    <location>
        <begin position="273"/>
        <end position="291"/>
    </location>
</feature>
<dbReference type="InterPro" id="IPR011701">
    <property type="entry name" value="MFS"/>
</dbReference>
<dbReference type="PROSITE" id="PS50850">
    <property type="entry name" value="MFS"/>
    <property type="match status" value="1"/>
</dbReference>
<protein>
    <submittedName>
        <fullName evidence="8">CynX/NimT family MFS transporter</fullName>
    </submittedName>
</protein>
<dbReference type="SUPFAM" id="SSF103473">
    <property type="entry name" value="MFS general substrate transporter"/>
    <property type="match status" value="1"/>
</dbReference>
<evidence type="ECO:0000313" key="8">
    <source>
        <dbReference type="EMBL" id="MFD1677015.1"/>
    </source>
</evidence>
<feature type="transmembrane region" description="Helical" evidence="6">
    <location>
        <begin position="363"/>
        <end position="382"/>
    </location>
</feature>
<dbReference type="InterPro" id="IPR020846">
    <property type="entry name" value="MFS_dom"/>
</dbReference>
<feature type="transmembrane region" description="Helical" evidence="6">
    <location>
        <begin position="132"/>
        <end position="157"/>
    </location>
</feature>
<keyword evidence="3 6" id="KW-0812">Transmembrane</keyword>
<evidence type="ECO:0000256" key="3">
    <source>
        <dbReference type="ARBA" id="ARBA00022692"/>
    </source>
</evidence>